<dbReference type="InterPro" id="IPR036046">
    <property type="entry name" value="Acylphosphatase-like_dom_sf"/>
</dbReference>
<feature type="active site" evidence="5">
    <location>
        <position position="38"/>
    </location>
</feature>
<evidence type="ECO:0000313" key="9">
    <source>
        <dbReference type="EMBL" id="CAH0525915.1"/>
    </source>
</evidence>
<dbReference type="NCBIfam" id="NF011000">
    <property type="entry name" value="PRK14426.1"/>
    <property type="match status" value="1"/>
</dbReference>
<dbReference type="InterPro" id="IPR001792">
    <property type="entry name" value="Acylphosphatase-like_dom"/>
</dbReference>
<evidence type="ECO:0000256" key="1">
    <source>
        <dbReference type="ARBA" id="ARBA00005614"/>
    </source>
</evidence>
<organism evidence="9 10">
    <name type="scientific">Vibrio hippocampi</name>
    <dbReference type="NCBI Taxonomy" id="654686"/>
    <lineage>
        <taxon>Bacteria</taxon>
        <taxon>Pseudomonadati</taxon>
        <taxon>Pseudomonadota</taxon>
        <taxon>Gammaproteobacteria</taxon>
        <taxon>Vibrionales</taxon>
        <taxon>Vibrionaceae</taxon>
        <taxon>Vibrio</taxon>
    </lineage>
</organism>
<dbReference type="PROSITE" id="PS51160">
    <property type="entry name" value="ACYLPHOSPHATASE_3"/>
    <property type="match status" value="1"/>
</dbReference>
<dbReference type="EMBL" id="CAKLCM010000002">
    <property type="protein sequence ID" value="CAH0525915.1"/>
    <property type="molecule type" value="Genomic_DNA"/>
</dbReference>
<evidence type="ECO:0000313" key="10">
    <source>
        <dbReference type="Proteomes" id="UP000838160"/>
    </source>
</evidence>
<reference evidence="9" key="1">
    <citation type="submission" date="2021-12" db="EMBL/GenBank/DDBJ databases">
        <authorList>
            <person name="Rodrigo-Torres L."/>
            <person name="Arahal R. D."/>
            <person name="Lucena T."/>
        </authorList>
    </citation>
    <scope>NUCLEOTIDE SEQUENCE</scope>
    <source>
        <strain evidence="9">CECT 8226</strain>
    </source>
</reference>
<dbReference type="GO" id="GO:0003998">
    <property type="term" value="F:acylphosphatase activity"/>
    <property type="evidence" value="ECO:0007669"/>
    <property type="project" value="UniProtKB-EC"/>
</dbReference>
<evidence type="ECO:0000256" key="4">
    <source>
        <dbReference type="ARBA" id="ARBA00047645"/>
    </source>
</evidence>
<evidence type="ECO:0000256" key="3">
    <source>
        <dbReference type="ARBA" id="ARBA00015991"/>
    </source>
</evidence>
<accession>A0ABN8DFB7</accession>
<protein>
    <recommendedName>
        <fullName evidence="3 5">Acylphosphatase</fullName>
        <ecNumber evidence="2 5">3.6.1.7</ecNumber>
    </recommendedName>
</protein>
<dbReference type="Gene3D" id="3.30.70.100">
    <property type="match status" value="1"/>
</dbReference>
<evidence type="ECO:0000256" key="5">
    <source>
        <dbReference type="PROSITE-ProRule" id="PRU00520"/>
    </source>
</evidence>
<dbReference type="Pfam" id="PF00708">
    <property type="entry name" value="Acylphosphatase"/>
    <property type="match status" value="1"/>
</dbReference>
<comment type="caution">
    <text evidence="9">The sequence shown here is derived from an EMBL/GenBank/DDBJ whole genome shotgun (WGS) entry which is preliminary data.</text>
</comment>
<name>A0ABN8DFB7_9VIBR</name>
<dbReference type="PROSITE" id="PS00150">
    <property type="entry name" value="ACYLPHOSPHATASE_1"/>
    <property type="match status" value="1"/>
</dbReference>
<comment type="catalytic activity">
    <reaction evidence="4 5 6">
        <text>an acyl phosphate + H2O = a carboxylate + phosphate + H(+)</text>
        <dbReference type="Rhea" id="RHEA:14965"/>
        <dbReference type="ChEBI" id="CHEBI:15377"/>
        <dbReference type="ChEBI" id="CHEBI:15378"/>
        <dbReference type="ChEBI" id="CHEBI:29067"/>
        <dbReference type="ChEBI" id="CHEBI:43474"/>
        <dbReference type="ChEBI" id="CHEBI:59918"/>
        <dbReference type="EC" id="3.6.1.7"/>
    </reaction>
</comment>
<gene>
    <name evidence="9" type="primary">acyP</name>
    <name evidence="9" type="ORF">VHP8226_01398</name>
</gene>
<dbReference type="SUPFAM" id="SSF54975">
    <property type="entry name" value="Acylphosphatase/BLUF domain-like"/>
    <property type="match status" value="1"/>
</dbReference>
<dbReference type="InterPro" id="IPR020456">
    <property type="entry name" value="Acylphosphatase"/>
</dbReference>
<dbReference type="Proteomes" id="UP000838160">
    <property type="component" value="Unassembled WGS sequence"/>
</dbReference>
<dbReference type="PANTHER" id="PTHR47268:SF4">
    <property type="entry name" value="ACYLPHOSPHATASE"/>
    <property type="match status" value="1"/>
</dbReference>
<sequence>MEQICAKAIVQGHVQGVGFRYHTCHQGLKLGLSGYAKNLNDGSVEVMACGAPQQVEQMFEWLKQDPRTAHVTGLNVEPCEYKHYKGFVIG</sequence>
<evidence type="ECO:0000259" key="8">
    <source>
        <dbReference type="PROSITE" id="PS51160"/>
    </source>
</evidence>
<keyword evidence="10" id="KW-1185">Reference proteome</keyword>
<feature type="domain" description="Acylphosphatase-like" evidence="8">
    <location>
        <begin position="5"/>
        <end position="90"/>
    </location>
</feature>
<dbReference type="PROSITE" id="PS00151">
    <property type="entry name" value="ACYLPHOSPHATASE_2"/>
    <property type="match status" value="1"/>
</dbReference>
<evidence type="ECO:0000256" key="2">
    <source>
        <dbReference type="ARBA" id="ARBA00012150"/>
    </source>
</evidence>
<evidence type="ECO:0000256" key="7">
    <source>
        <dbReference type="RuleBase" id="RU004168"/>
    </source>
</evidence>
<proteinExistence type="inferred from homology"/>
<keyword evidence="5 6" id="KW-0378">Hydrolase</keyword>
<dbReference type="RefSeq" id="WP_237484360.1">
    <property type="nucleotide sequence ID" value="NZ_CAKLCM010000002.1"/>
</dbReference>
<dbReference type="PANTHER" id="PTHR47268">
    <property type="entry name" value="ACYLPHOSPHATASE"/>
    <property type="match status" value="1"/>
</dbReference>
<evidence type="ECO:0000256" key="6">
    <source>
        <dbReference type="RuleBase" id="RU000553"/>
    </source>
</evidence>
<feature type="active site" evidence="5">
    <location>
        <position position="20"/>
    </location>
</feature>
<dbReference type="InterPro" id="IPR017968">
    <property type="entry name" value="Acylphosphatase_CS"/>
</dbReference>
<comment type="similarity">
    <text evidence="1 7">Belongs to the acylphosphatase family.</text>
</comment>
<dbReference type="EC" id="3.6.1.7" evidence="2 5"/>